<comment type="similarity">
    <text evidence="10">Belongs to the acyltransferase CrtO family.</text>
</comment>
<evidence type="ECO:0000313" key="14">
    <source>
        <dbReference type="EMBL" id="SEJ47126.1"/>
    </source>
</evidence>
<evidence type="ECO:0000256" key="2">
    <source>
        <dbReference type="ARBA" id="ARBA00022475"/>
    </source>
</evidence>
<keyword evidence="15" id="KW-1185">Reference proteome</keyword>
<keyword evidence="5" id="KW-0732">Signal</keyword>
<evidence type="ECO:0000256" key="8">
    <source>
        <dbReference type="ARBA" id="ARBA00023315"/>
    </source>
</evidence>
<evidence type="ECO:0000256" key="9">
    <source>
        <dbReference type="ARBA" id="ARBA00023588"/>
    </source>
</evidence>
<proteinExistence type="inferred from homology"/>
<evidence type="ECO:0000256" key="3">
    <source>
        <dbReference type="ARBA" id="ARBA00022679"/>
    </source>
</evidence>
<comment type="subcellular location">
    <subcellularLocation>
        <location evidence="1">Cell membrane</location>
        <topology evidence="1">Single-pass membrane protein</topology>
    </subcellularLocation>
</comment>
<dbReference type="GO" id="GO:0005886">
    <property type="term" value="C:plasma membrane"/>
    <property type="evidence" value="ECO:0007669"/>
    <property type="project" value="UniProtKB-SubCell"/>
</dbReference>
<dbReference type="RefSeq" id="WP_092052889.1">
    <property type="nucleotide sequence ID" value="NZ_FNZF01000003.1"/>
</dbReference>
<name>A0A1H6Z329_9BACL</name>
<evidence type="ECO:0000256" key="4">
    <source>
        <dbReference type="ARBA" id="ARBA00022692"/>
    </source>
</evidence>
<dbReference type="OrthoDB" id="3783432at2"/>
<evidence type="ECO:0000256" key="11">
    <source>
        <dbReference type="ARBA" id="ARBA00023667"/>
    </source>
</evidence>
<evidence type="ECO:0000256" key="1">
    <source>
        <dbReference type="ARBA" id="ARBA00004162"/>
    </source>
</evidence>
<feature type="transmembrane region" description="Helical" evidence="13">
    <location>
        <begin position="127"/>
        <end position="144"/>
    </location>
</feature>
<evidence type="ECO:0000256" key="10">
    <source>
        <dbReference type="ARBA" id="ARBA00023603"/>
    </source>
</evidence>
<dbReference type="Proteomes" id="UP000199200">
    <property type="component" value="Unassembled WGS sequence"/>
</dbReference>
<dbReference type="AlphaFoldDB" id="A0A1H6Z329"/>
<organism evidence="14 15">
    <name type="scientific">Bhargavaea ginsengi</name>
    <dbReference type="NCBI Taxonomy" id="426757"/>
    <lineage>
        <taxon>Bacteria</taxon>
        <taxon>Bacillati</taxon>
        <taxon>Bacillota</taxon>
        <taxon>Bacilli</taxon>
        <taxon>Bacillales</taxon>
        <taxon>Caryophanaceae</taxon>
        <taxon>Bhargavaea</taxon>
    </lineage>
</organism>
<evidence type="ECO:0000256" key="12">
    <source>
        <dbReference type="ARBA" id="ARBA00025324"/>
    </source>
</evidence>
<dbReference type="GO" id="GO:0016746">
    <property type="term" value="F:acyltransferase activity"/>
    <property type="evidence" value="ECO:0007669"/>
    <property type="project" value="UniProtKB-KW"/>
</dbReference>
<comment type="pathway">
    <text evidence="9">Carotenoid biosynthesis; staphyloxanthin biosynthesis; staphyloxanthin from farnesyl diphosphate: step 5/5.</text>
</comment>
<dbReference type="Pfam" id="PF18927">
    <property type="entry name" value="CrtO"/>
    <property type="match status" value="1"/>
</dbReference>
<evidence type="ECO:0000256" key="6">
    <source>
        <dbReference type="ARBA" id="ARBA00022989"/>
    </source>
</evidence>
<accession>A0A1H6Z329</accession>
<keyword evidence="2" id="KW-1003">Cell membrane</keyword>
<evidence type="ECO:0000313" key="15">
    <source>
        <dbReference type="Proteomes" id="UP000199200"/>
    </source>
</evidence>
<dbReference type="InterPro" id="IPR044021">
    <property type="entry name" value="CrtO"/>
</dbReference>
<keyword evidence="8 14" id="KW-0012">Acyltransferase</keyword>
<evidence type="ECO:0000256" key="13">
    <source>
        <dbReference type="SAM" id="Phobius"/>
    </source>
</evidence>
<keyword evidence="3 14" id="KW-0808">Transferase</keyword>
<dbReference type="UniPathway" id="UPA00029">
    <property type="reaction ID" value="UER00560"/>
</dbReference>
<dbReference type="EMBL" id="FNZF01000003">
    <property type="protein sequence ID" value="SEJ47126.1"/>
    <property type="molecule type" value="Genomic_DNA"/>
</dbReference>
<gene>
    <name evidence="14" type="ORF">SAMN04488127_1913</name>
</gene>
<evidence type="ECO:0000256" key="5">
    <source>
        <dbReference type="ARBA" id="ARBA00022729"/>
    </source>
</evidence>
<comment type="function">
    <text evidence="12">Catalyzes the acylation of glycosyl-4,4'-diaponeurosporenoate, i.e. the esterification of glucose at the C6'' position with the carboxyl group of the C(15) fatty acid 12-methyltetradecanoic acid, to yield staphyloxanthin. This is the last step in the biosynthesis of this orange pigment, present in most staphylococci strains.</text>
</comment>
<feature type="transmembrane region" description="Helical" evidence="13">
    <location>
        <begin position="6"/>
        <end position="31"/>
    </location>
</feature>
<keyword evidence="6 13" id="KW-1133">Transmembrane helix</keyword>
<sequence length="168" mass="20173">MRIIELPVVWTVVLDIAAWALFHLGISYALYRMPLRYFEKETALTRIRFWEQGGRAWQRLFRIRQWKDRLPDGDSVLGRGFPKKRLDEGSADYLRQFVAESRRAEWTHWLLIPPAFLFFLWNPPWAGWVMVAYALTANIPFILIQRFNRPRLMRLSDRMTVHKEEGHE</sequence>
<keyword evidence="4 13" id="KW-0812">Transmembrane</keyword>
<keyword evidence="7 13" id="KW-0472">Membrane</keyword>
<reference evidence="15" key="1">
    <citation type="submission" date="2016-10" db="EMBL/GenBank/DDBJ databases">
        <authorList>
            <person name="Varghese N."/>
            <person name="Submissions S."/>
        </authorList>
    </citation>
    <scope>NUCLEOTIDE SEQUENCE [LARGE SCALE GENOMIC DNA]</scope>
    <source>
        <strain evidence="15">CGMCC 1.6763</strain>
    </source>
</reference>
<dbReference type="STRING" id="426757.SAMN04488127_1913"/>
<protein>
    <recommendedName>
        <fullName evidence="11">Glycosyl-4,4'-diaponeurosporenoate acyltransferase</fullName>
    </recommendedName>
</protein>
<evidence type="ECO:0000256" key="7">
    <source>
        <dbReference type="ARBA" id="ARBA00023136"/>
    </source>
</evidence>